<comment type="caution">
    <text evidence="4">The sequence shown here is derived from an EMBL/GenBank/DDBJ whole genome shotgun (WGS) entry which is preliminary data.</text>
</comment>
<dbReference type="EMBL" id="NKUB01000002">
    <property type="protein sequence ID" value="PYD70865.1"/>
    <property type="molecule type" value="Genomic_DNA"/>
</dbReference>
<accession>A0A2V4RFZ5</accession>
<protein>
    <submittedName>
        <fullName evidence="4">Alkaline phosphatase</fullName>
    </submittedName>
</protein>
<dbReference type="InterPro" id="IPR032093">
    <property type="entry name" value="PhoD_N"/>
</dbReference>
<dbReference type="InterPro" id="IPR038607">
    <property type="entry name" value="PhoD-like_sf"/>
</dbReference>
<evidence type="ECO:0000259" key="2">
    <source>
        <dbReference type="Pfam" id="PF09423"/>
    </source>
</evidence>
<sequence length="530" mass="59527">MVTRRAHMSTLSRRTFLGAAGALALPSLVHAANLSDRGDTVFPFGVASGDPTADGFVLWTRLGTLPLLPGVAPRLPPSVNVDWEIAEDENMRHIVRKGSTPATAENGYSVHVEAEGLQPGRAYWYRFTAEGSQSQIGRTLTFPRDGQPTSSLRVAVASCAHWEMGWYSAYRHLAAENPDVVLFLGDYIYEHNAPPSRAALTVRSYGAPEATDLEGYRWRYALQKTDPDLQAAHAVAPWLPIWDDHEVKDDYSGIWAPAPEESIEAFSRRQRVAWQAWYENMPVRRTLRLPNGGMKIYRRAKYGDLAVIDLLDGRQYRSRQPCPVPPKYGDGRVISESCSDLEDPRRTFLGAEQEQWLFDGFRDHSKVWTIIAQDLMVASLRIPDQKGTGYRYWTDTWDGFHAARNRLTQALADYRPPNPIIFSGDYHSFFASNIRTRPHDEKKPIVASEILGTSITSLGPAYENIQKILPLNPDIKFFDSRKRGYVIADFSPRNMTARLMGITDIRDPASSVSVEKTYVIERGNAGLINA</sequence>
<feature type="domain" description="PhoD-like phosphatase metallophosphatase" evidence="2">
    <location>
        <begin position="155"/>
        <end position="499"/>
    </location>
</feature>
<dbReference type="CDD" id="cd07389">
    <property type="entry name" value="MPP_PhoD"/>
    <property type="match status" value="1"/>
</dbReference>
<evidence type="ECO:0000259" key="3">
    <source>
        <dbReference type="Pfam" id="PF16655"/>
    </source>
</evidence>
<feature type="domain" description="Phospholipase D N-terminal" evidence="3">
    <location>
        <begin position="45"/>
        <end position="141"/>
    </location>
</feature>
<dbReference type="InterPro" id="IPR018946">
    <property type="entry name" value="PhoD-like_MPP"/>
</dbReference>
<feature type="signal peptide" evidence="1">
    <location>
        <begin position="1"/>
        <end position="31"/>
    </location>
</feature>
<feature type="chain" id="PRO_5015876943" evidence="1">
    <location>
        <begin position="32"/>
        <end position="530"/>
    </location>
</feature>
<organism evidence="4 5">
    <name type="scientific">Komagataeibacter swingsii</name>
    <dbReference type="NCBI Taxonomy" id="215220"/>
    <lineage>
        <taxon>Bacteria</taxon>
        <taxon>Pseudomonadati</taxon>
        <taxon>Pseudomonadota</taxon>
        <taxon>Alphaproteobacteria</taxon>
        <taxon>Acetobacterales</taxon>
        <taxon>Acetobacteraceae</taxon>
        <taxon>Komagataeibacter</taxon>
    </lineage>
</organism>
<evidence type="ECO:0000313" key="5">
    <source>
        <dbReference type="Proteomes" id="UP000247371"/>
    </source>
</evidence>
<evidence type="ECO:0000256" key="1">
    <source>
        <dbReference type="SAM" id="SignalP"/>
    </source>
</evidence>
<proteinExistence type="predicted"/>
<dbReference type="Pfam" id="PF16655">
    <property type="entry name" value="PhoD_N"/>
    <property type="match status" value="1"/>
</dbReference>
<name>A0A2V4RFZ5_9PROT</name>
<dbReference type="Pfam" id="PF09423">
    <property type="entry name" value="PhoD"/>
    <property type="match status" value="1"/>
</dbReference>
<dbReference type="AlphaFoldDB" id="A0A2V4RFZ5"/>
<dbReference type="InterPro" id="IPR052900">
    <property type="entry name" value="Phospholipid_Metab_Enz"/>
</dbReference>
<dbReference type="PANTHER" id="PTHR43606">
    <property type="entry name" value="PHOSPHATASE, PUTATIVE (AFU_ORTHOLOGUE AFUA_6G08710)-RELATED"/>
    <property type="match status" value="1"/>
</dbReference>
<dbReference type="Gene3D" id="2.60.40.380">
    <property type="entry name" value="Purple acid phosphatase-like, N-terminal"/>
    <property type="match status" value="1"/>
</dbReference>
<dbReference type="Proteomes" id="UP000247371">
    <property type="component" value="Unassembled WGS sequence"/>
</dbReference>
<keyword evidence="1" id="KW-0732">Signal</keyword>
<keyword evidence="5" id="KW-1185">Reference proteome</keyword>
<dbReference type="InterPro" id="IPR029052">
    <property type="entry name" value="Metallo-depent_PP-like"/>
</dbReference>
<evidence type="ECO:0000313" key="4">
    <source>
        <dbReference type="EMBL" id="PYD70865.1"/>
    </source>
</evidence>
<reference evidence="4 5" key="1">
    <citation type="submission" date="2017-07" db="EMBL/GenBank/DDBJ databases">
        <title>A draft genome sequence of Komagataeibacter swingsii LMG 22125.</title>
        <authorList>
            <person name="Skraban J."/>
            <person name="Cleenwerck I."/>
            <person name="Vandamme P."/>
            <person name="Trcek J."/>
        </authorList>
    </citation>
    <scope>NUCLEOTIDE SEQUENCE [LARGE SCALE GENOMIC DNA]</scope>
    <source>
        <strain evidence="4 5">LMG 22125</strain>
    </source>
</reference>
<dbReference type="Gene3D" id="3.60.21.70">
    <property type="entry name" value="PhoD-like phosphatase"/>
    <property type="match status" value="1"/>
</dbReference>
<dbReference type="SUPFAM" id="SSF56300">
    <property type="entry name" value="Metallo-dependent phosphatases"/>
    <property type="match status" value="1"/>
</dbReference>
<dbReference type="PANTHER" id="PTHR43606:SF2">
    <property type="entry name" value="ALKALINE PHOSPHATASE FAMILY PROTEIN (AFU_ORTHOLOGUE AFUA_5G03860)"/>
    <property type="match status" value="1"/>
</dbReference>
<gene>
    <name evidence="4" type="ORF">CFR76_02740</name>
</gene>